<dbReference type="Proteomes" id="UP000256530">
    <property type="component" value="Unassembled WGS sequence"/>
</dbReference>
<protein>
    <submittedName>
        <fullName evidence="1">Uncharacterized protein</fullName>
    </submittedName>
</protein>
<organism evidence="1 2">
    <name type="scientific">Bacillus mycoides</name>
    <dbReference type="NCBI Taxonomy" id="1405"/>
    <lineage>
        <taxon>Bacteria</taxon>
        <taxon>Bacillati</taxon>
        <taxon>Bacillota</taxon>
        <taxon>Bacilli</taxon>
        <taxon>Bacillales</taxon>
        <taxon>Bacillaceae</taxon>
        <taxon>Bacillus</taxon>
        <taxon>Bacillus cereus group</taxon>
    </lineage>
</organism>
<dbReference type="AlphaFoldDB" id="A0A3D9VFS8"/>
<dbReference type="EMBL" id="QTTY01000005">
    <property type="protein sequence ID" value="REF39533.1"/>
    <property type="molecule type" value="Genomic_DNA"/>
</dbReference>
<accession>A0A3D9VFS8</accession>
<reference evidence="1 2" key="1">
    <citation type="submission" date="2018-08" db="EMBL/GenBank/DDBJ databases">
        <title>Freshwater and sediment microbial communities from various areas in North America, analyzing microbe dynamics in response to fracking.</title>
        <authorList>
            <person name="Lamendella R."/>
        </authorList>
    </citation>
    <scope>NUCLEOTIDE SEQUENCE [LARGE SCALE GENOMIC DNA]</scope>
    <source>
        <strain evidence="1 2">DB-1</strain>
    </source>
</reference>
<evidence type="ECO:0000313" key="1">
    <source>
        <dbReference type="EMBL" id="REF39533.1"/>
    </source>
</evidence>
<evidence type="ECO:0000313" key="2">
    <source>
        <dbReference type="Proteomes" id="UP000256530"/>
    </source>
</evidence>
<comment type="caution">
    <text evidence="1">The sequence shown here is derived from an EMBL/GenBank/DDBJ whole genome shotgun (WGS) entry which is preliminary data.</text>
</comment>
<sequence length="34" mass="4128">MKFHVIVMYVNESKRLMEIKQNPYLKQEALELGF</sequence>
<proteinExistence type="predicted"/>
<gene>
    <name evidence="1" type="ORF">DET55_105146</name>
</gene>
<name>A0A3D9VFS8_BACMY</name>